<evidence type="ECO:0000256" key="10">
    <source>
        <dbReference type="ARBA" id="ARBA00023136"/>
    </source>
</evidence>
<evidence type="ECO:0000256" key="8">
    <source>
        <dbReference type="ARBA" id="ARBA00022824"/>
    </source>
</evidence>
<comment type="caution">
    <text evidence="16">The sequence shown here is derived from an EMBL/GenBank/DDBJ whole genome shotgun (WGS) entry which is preliminary data.</text>
</comment>
<dbReference type="RefSeq" id="XP_019022672.1">
    <property type="nucleotide sequence ID" value="XM_019169714.1"/>
</dbReference>
<dbReference type="Pfam" id="PF01663">
    <property type="entry name" value="Phosphodiest"/>
    <property type="match status" value="1"/>
</dbReference>
<keyword evidence="8 14" id="KW-0256">Endoplasmic reticulum</keyword>
<feature type="transmembrane region" description="Helical" evidence="14">
    <location>
        <begin position="625"/>
        <end position="644"/>
    </location>
</feature>
<comment type="subcellular location">
    <subcellularLocation>
        <location evidence="1 14">Endoplasmic reticulum membrane</location>
        <topology evidence="1 14">Multi-pass membrane protein</topology>
    </subcellularLocation>
</comment>
<feature type="transmembrane region" description="Helical" evidence="14">
    <location>
        <begin position="598"/>
        <end position="619"/>
    </location>
</feature>
<dbReference type="OrthoDB" id="2748310at2759"/>
<evidence type="ECO:0000256" key="14">
    <source>
        <dbReference type="RuleBase" id="RU367138"/>
    </source>
</evidence>
<dbReference type="Gene3D" id="3.40.720.10">
    <property type="entry name" value="Alkaline Phosphatase, subunit A"/>
    <property type="match status" value="1"/>
</dbReference>
<dbReference type="InterPro" id="IPR017852">
    <property type="entry name" value="GPI_EtnP_transferase_1_C"/>
</dbReference>
<feature type="transmembrane region" description="Helical" evidence="14">
    <location>
        <begin position="801"/>
        <end position="820"/>
    </location>
</feature>
<gene>
    <name evidence="16" type="ORF">G7K_1518-t1</name>
</gene>
<feature type="transmembrane region" description="Helical" evidence="14">
    <location>
        <begin position="483"/>
        <end position="503"/>
    </location>
</feature>
<evidence type="ECO:0000256" key="13">
    <source>
        <dbReference type="ARBA" id="ARBA00024850"/>
    </source>
</evidence>
<feature type="transmembrane region" description="Helical" evidence="14">
    <location>
        <begin position="906"/>
        <end position="923"/>
    </location>
</feature>
<dbReference type="EC" id="2.-.-.-" evidence="14"/>
<dbReference type="InterPro" id="IPR007070">
    <property type="entry name" value="GPI_EtnP_transferase_1"/>
</dbReference>
<evidence type="ECO:0000256" key="2">
    <source>
        <dbReference type="ARBA" id="ARBA00004687"/>
    </source>
</evidence>
<dbReference type="PANTHER" id="PTHR12250:SF0">
    <property type="entry name" value="GPI ETHANOLAMINE PHOSPHATE TRANSFERASE 1"/>
    <property type="match status" value="1"/>
</dbReference>
<dbReference type="AlphaFoldDB" id="A0A0E9ND23"/>
<dbReference type="GO" id="GO:0051377">
    <property type="term" value="F:mannose-ethanolamine phosphotransferase activity"/>
    <property type="evidence" value="ECO:0007669"/>
    <property type="project" value="UniProtKB-UniRule"/>
</dbReference>
<feature type="transmembrane region" description="Helical" evidence="14">
    <location>
        <begin position="840"/>
        <end position="863"/>
    </location>
</feature>
<feature type="transmembrane region" description="Helical" evidence="14">
    <location>
        <begin position="704"/>
        <end position="721"/>
    </location>
</feature>
<feature type="transmembrane region" description="Helical" evidence="14">
    <location>
        <begin position="665"/>
        <end position="684"/>
    </location>
</feature>
<evidence type="ECO:0000256" key="7">
    <source>
        <dbReference type="ARBA" id="ARBA00022692"/>
    </source>
</evidence>
<keyword evidence="12" id="KW-0961">Cell wall biogenesis/degradation</keyword>
<comment type="function">
    <text evidence="13 14">Ethanolamine phosphate transferase involved in glycosylphosphatidylinositol-anchor biosynthesis. Transfers ethanolamine phosphate to the first alpha-1,4-linked mannose of the glycosylphosphatidylinositol precursor of GPI-anchor.</text>
</comment>
<dbReference type="PANTHER" id="PTHR12250">
    <property type="entry name" value="PHOSPHATIDYLINOSITOL GLYCAN, CLASS N"/>
    <property type="match status" value="1"/>
</dbReference>
<comment type="similarity">
    <text evidence="3 14">Belongs to the PIGG/PIGN/PIGO family. PIGN subfamily.</text>
</comment>
<feature type="transmembrane region" description="Helical" evidence="14">
    <location>
        <begin position="7"/>
        <end position="29"/>
    </location>
</feature>
<evidence type="ECO:0000313" key="16">
    <source>
        <dbReference type="EMBL" id="GAO47310.1"/>
    </source>
</evidence>
<keyword evidence="5 14" id="KW-0337">GPI-anchor biosynthesis</keyword>
<keyword evidence="10 14" id="KW-0472">Membrane</keyword>
<proteinExistence type="inferred from homology"/>
<evidence type="ECO:0000256" key="4">
    <source>
        <dbReference type="ARBA" id="ARBA00020831"/>
    </source>
</evidence>
<evidence type="ECO:0000256" key="9">
    <source>
        <dbReference type="ARBA" id="ARBA00022989"/>
    </source>
</evidence>
<evidence type="ECO:0000256" key="11">
    <source>
        <dbReference type="ARBA" id="ARBA00023180"/>
    </source>
</evidence>
<sequence length="947" mass="105710">MGLSRRAVLLIGTIFHICFLRSIFDIYFVTPLVHGMQQHRVEAEAPAKRLFLVVGDGLRADKLYQSHDDPDTGEHRYLAPFIRSKVLNEGTFGVSHTRVPTESRPGHVAIIAGFYEDVSAVTKGWKMNPVNFDSVFNQSRHTWSFGSPDILPMFAHGASDKDRVETWMYAEEEEDFSKDATALDTWVFDHVSDLFHNASSNPALDAALRQDQNVFFLHLLGCDTTGHAYRPYSKEYLRNIKVVDEGVEATVKLVNDFYGDDKTAWIFTADHGMSDFGSHGDGHPDNTRTPIVAWGAGVAKPDTASPIGHDDGFSDDWGLSAVRRNDINQADIAPLMASLIGVNYPVNSVGELPLQFIDAEPAVKAEMAFVNAKQIVEQYRVKHTAKAATELAYKPFPILEEEGQSDIERIQGLIDAEQYEHATDACLQLAEKALAGLKYLQRYDWLFLRSLVTAGYLGWIVFAFTYVMNEYVLDDRYQIKRPVALKLFSMASFTALCALIWVQQMPASYYAYAFFPVLFWQEAIATRDALFLGLKQLLGNVSSPLSYLSVLAKTILYIGLLEAMVFGYFQRLVFSACFVFASVWPLSRGITFVKQHKLLSFGWVVLCLVMSTFTTLNVVKQEDERQIMVGGVLMLAIGCIYLLFSNRVLRASSEPSVRNDQEEDSFTRAIIGVQVGLVALAMVVTHSSVQSLQAKQGLPFGTQIVGWATLIASLMVPFLHVMRPKHHYLHRLVIIFLAFSPTFIILTISYEGIFYVVFFAMLSLWVEMEGAVFKAGQKGVVSKSGAKAKRSRQLTLGDTRIALFFFFLIQVAFFGTGNIASISSFSLDSVYRLIPVFNPFSMGALLLFKLLIPFAVISANLGILNKKLGVPPSSLFMIVLAISDILTLNFFYLVRDEGSWLDIGQSISHFFISSLLVLFLVVLESLSDIIVAKVEVGKPHTPSEKIE</sequence>
<dbReference type="GO" id="GO:0006506">
    <property type="term" value="P:GPI anchor biosynthetic process"/>
    <property type="evidence" value="ECO:0007669"/>
    <property type="project" value="UniProtKB-UniPathway"/>
</dbReference>
<protein>
    <recommendedName>
        <fullName evidence="4 14">GPI ethanolamine phosphate transferase 1</fullName>
        <ecNumber evidence="14">2.-.-.-</ecNumber>
    </recommendedName>
</protein>
<evidence type="ECO:0000313" key="17">
    <source>
        <dbReference type="Proteomes" id="UP000033140"/>
    </source>
</evidence>
<organism evidence="16 17">
    <name type="scientific">Saitoella complicata (strain BCRC 22490 / CBS 7301 / JCM 7358 / NBRC 10748 / NRRL Y-17804)</name>
    <dbReference type="NCBI Taxonomy" id="698492"/>
    <lineage>
        <taxon>Eukaryota</taxon>
        <taxon>Fungi</taxon>
        <taxon>Dikarya</taxon>
        <taxon>Ascomycota</taxon>
        <taxon>Taphrinomycotina</taxon>
        <taxon>Taphrinomycotina incertae sedis</taxon>
        <taxon>Saitoella</taxon>
    </lineage>
</organism>
<dbReference type="SUPFAM" id="SSF53649">
    <property type="entry name" value="Alkaline phosphatase-like"/>
    <property type="match status" value="1"/>
</dbReference>
<keyword evidence="7 14" id="KW-0812">Transmembrane</keyword>
<dbReference type="CDD" id="cd16020">
    <property type="entry name" value="GPI_EPT_1"/>
    <property type="match status" value="1"/>
</dbReference>
<feature type="transmembrane region" description="Helical" evidence="14">
    <location>
        <begin position="875"/>
        <end position="894"/>
    </location>
</feature>
<evidence type="ECO:0000256" key="5">
    <source>
        <dbReference type="ARBA" id="ARBA00022502"/>
    </source>
</evidence>
<comment type="pathway">
    <text evidence="2 14">Glycolipid biosynthesis; glycosylphosphatidylinositol-anchor biosynthesis.</text>
</comment>
<evidence type="ECO:0000256" key="12">
    <source>
        <dbReference type="ARBA" id="ARBA00023316"/>
    </source>
</evidence>
<keyword evidence="9 14" id="KW-1133">Transmembrane helix</keyword>
<dbReference type="InterPro" id="IPR037671">
    <property type="entry name" value="PIGN_N"/>
</dbReference>
<feature type="domain" description="GPI ethanolamine phosphate transferase 1 C-terminal" evidence="15">
    <location>
        <begin position="436"/>
        <end position="899"/>
    </location>
</feature>
<dbReference type="OMA" id="QSYFHRE"/>
<feature type="transmembrane region" description="Helical" evidence="14">
    <location>
        <begin position="728"/>
        <end position="746"/>
    </location>
</feature>
<dbReference type="InterPro" id="IPR017850">
    <property type="entry name" value="Alkaline_phosphatase_core_sf"/>
</dbReference>
<dbReference type="InterPro" id="IPR002591">
    <property type="entry name" value="Phosphodiest/P_Trfase"/>
</dbReference>
<evidence type="ECO:0000259" key="15">
    <source>
        <dbReference type="Pfam" id="PF04987"/>
    </source>
</evidence>
<dbReference type="STRING" id="698492.A0A0E9ND23"/>
<evidence type="ECO:0000256" key="1">
    <source>
        <dbReference type="ARBA" id="ARBA00004477"/>
    </source>
</evidence>
<feature type="transmembrane region" description="Helical" evidence="14">
    <location>
        <begin position="752"/>
        <end position="773"/>
    </location>
</feature>
<dbReference type="Proteomes" id="UP000033140">
    <property type="component" value="Unassembled WGS sequence"/>
</dbReference>
<dbReference type="GO" id="GO:0005789">
    <property type="term" value="C:endoplasmic reticulum membrane"/>
    <property type="evidence" value="ECO:0007669"/>
    <property type="project" value="UniProtKB-SubCell"/>
</dbReference>
<reference evidence="16 17" key="2">
    <citation type="journal article" date="2014" name="J. Gen. Appl. Microbiol.">
        <title>The early diverging ascomycetous budding yeast Saitoella complicata has three histone deacetylases belonging to the Clr6, Hos2, and Rpd3 lineages.</title>
        <authorList>
            <person name="Nishida H."/>
            <person name="Matsumoto T."/>
            <person name="Kondo S."/>
            <person name="Hamamoto M."/>
            <person name="Yoshikawa H."/>
        </authorList>
    </citation>
    <scope>NUCLEOTIDE SEQUENCE [LARGE SCALE GENOMIC DNA]</scope>
    <source>
        <strain evidence="16 17">NRRL Y-17804</strain>
    </source>
</reference>
<dbReference type="GO" id="GO:0071555">
    <property type="term" value="P:cell wall organization"/>
    <property type="evidence" value="ECO:0007669"/>
    <property type="project" value="UniProtKB-KW"/>
</dbReference>
<feature type="transmembrane region" description="Helical" evidence="14">
    <location>
        <begin position="537"/>
        <end position="560"/>
    </location>
</feature>
<evidence type="ECO:0000256" key="3">
    <source>
        <dbReference type="ARBA" id="ARBA00008400"/>
    </source>
</evidence>
<reference evidence="16 17" key="1">
    <citation type="journal article" date="2011" name="J. Gen. Appl. Microbiol.">
        <title>Draft genome sequencing of the enigmatic yeast Saitoella complicata.</title>
        <authorList>
            <person name="Nishida H."/>
            <person name="Hamamoto M."/>
            <person name="Sugiyama J."/>
        </authorList>
    </citation>
    <scope>NUCLEOTIDE SEQUENCE [LARGE SCALE GENOMIC DNA]</scope>
    <source>
        <strain evidence="16 17">NRRL Y-17804</strain>
    </source>
</reference>
<dbReference type="FunFam" id="3.40.720.10:FF:000015">
    <property type="entry name" value="GPI ethanolamine phosphate transferase 1"/>
    <property type="match status" value="1"/>
</dbReference>
<dbReference type="EMBL" id="BACD03000008">
    <property type="protein sequence ID" value="GAO47310.1"/>
    <property type="molecule type" value="Genomic_DNA"/>
</dbReference>
<name>A0A0E9ND23_SAICN</name>
<evidence type="ECO:0000256" key="6">
    <source>
        <dbReference type="ARBA" id="ARBA00022679"/>
    </source>
</evidence>
<feature type="transmembrane region" description="Helical" evidence="14">
    <location>
        <begin position="445"/>
        <end position="467"/>
    </location>
</feature>
<accession>A0A0E9ND23</accession>
<keyword evidence="11" id="KW-0325">Glycoprotein</keyword>
<keyword evidence="17" id="KW-1185">Reference proteome</keyword>
<keyword evidence="6 14" id="KW-0808">Transferase</keyword>
<dbReference type="Pfam" id="PF04987">
    <property type="entry name" value="PigN"/>
    <property type="match status" value="1"/>
</dbReference>
<reference evidence="16 17" key="3">
    <citation type="journal article" date="2015" name="Genome Announc.">
        <title>Draft Genome Sequence of the Archiascomycetous Yeast Saitoella complicata.</title>
        <authorList>
            <person name="Yamauchi K."/>
            <person name="Kondo S."/>
            <person name="Hamamoto M."/>
            <person name="Takahashi Y."/>
            <person name="Ogura Y."/>
            <person name="Hayashi T."/>
            <person name="Nishida H."/>
        </authorList>
    </citation>
    <scope>NUCLEOTIDE SEQUENCE [LARGE SCALE GENOMIC DNA]</scope>
    <source>
        <strain evidence="16 17">NRRL Y-17804</strain>
    </source>
</reference>
<dbReference type="UniPathway" id="UPA00196"/>